<feature type="transmembrane region" description="Helical" evidence="11">
    <location>
        <begin position="36"/>
        <end position="57"/>
    </location>
</feature>
<keyword evidence="4" id="KW-0997">Cell inner membrane</keyword>
<dbReference type="AlphaFoldDB" id="A0A0F0CTQ8"/>
<evidence type="ECO:0000256" key="2">
    <source>
        <dbReference type="ARBA" id="ARBA00022448"/>
    </source>
</evidence>
<feature type="transmembrane region" description="Helical" evidence="11">
    <location>
        <begin position="200"/>
        <end position="217"/>
    </location>
</feature>
<keyword evidence="13" id="KW-1185">Reference proteome</keyword>
<dbReference type="PATRIC" id="fig|1609969.3.peg.805"/>
<feature type="transmembrane region" description="Helical" evidence="11">
    <location>
        <begin position="118"/>
        <end position="136"/>
    </location>
</feature>
<feature type="transmembrane region" description="Helical" evidence="11">
    <location>
        <begin position="270"/>
        <end position="290"/>
    </location>
</feature>
<dbReference type="CDD" id="cd06579">
    <property type="entry name" value="TM_PBP1_transp_AraH_like"/>
    <property type="match status" value="1"/>
</dbReference>
<keyword evidence="7 11" id="KW-1133">Transmembrane helix</keyword>
<evidence type="ECO:0000256" key="10">
    <source>
        <dbReference type="ARBA" id="ARBA00035686"/>
    </source>
</evidence>
<dbReference type="InterPro" id="IPR001851">
    <property type="entry name" value="ABC_transp_permease"/>
</dbReference>
<evidence type="ECO:0000256" key="7">
    <source>
        <dbReference type="ARBA" id="ARBA00022989"/>
    </source>
</evidence>
<dbReference type="PANTHER" id="PTHR32196:SF32">
    <property type="entry name" value="XYLOSE TRANSPORT SYSTEM PERMEASE PROTEIN XYLH"/>
    <property type="match status" value="1"/>
</dbReference>
<evidence type="ECO:0000256" key="6">
    <source>
        <dbReference type="ARBA" id="ARBA00022692"/>
    </source>
</evidence>
<dbReference type="EMBL" id="JYNY01000164">
    <property type="protein sequence ID" value="KJJ85414.1"/>
    <property type="molecule type" value="Genomic_DNA"/>
</dbReference>
<feature type="transmembrane region" description="Helical" evidence="11">
    <location>
        <begin position="223"/>
        <end position="241"/>
    </location>
</feature>
<proteinExistence type="predicted"/>
<evidence type="ECO:0000256" key="8">
    <source>
        <dbReference type="ARBA" id="ARBA00023136"/>
    </source>
</evidence>
<dbReference type="GO" id="GO:0005886">
    <property type="term" value="C:plasma membrane"/>
    <property type="evidence" value="ECO:0007669"/>
    <property type="project" value="UniProtKB-SubCell"/>
</dbReference>
<keyword evidence="3" id="KW-1003">Cell membrane</keyword>
<sequence>MLVKNSIRDFAILIALFLTWIFFSIMSPNFLSARNISMLTIEYSITSILALGMFMIILTGNIDLSAGSGVGLLSGIASVLVFNHHWHSFLALPAAFVIGVIIWFLMGKIIADEKVPSFIITLGGLLVFKGFFWLVIQNSTIPVVISGSNLYSLLTTYYLPSVIGYILVFVSAGIMIFVNIRTRFARKKYGLFIDSVEKNFFKNFIQFQVMVLFVVILNQFRGVPLAFCILVGTAVVTYIITQHTRFGRYLYAIGGNEEAAIISGIPVKKVVTFSFAIMGMVVAITGFMQASYAGASTTTTGNLMELDAIAACVIGGTSLKGGRGTIPGVLFGALLMTSLLNGMTLMAVSPEIKFIARGFVLALSVWLDVRLSR</sequence>
<comment type="subcellular location">
    <subcellularLocation>
        <location evidence="1">Cell membrane</location>
        <topology evidence="1">Multi-pass membrane protein</topology>
    </subcellularLocation>
</comment>
<dbReference type="Pfam" id="PF02653">
    <property type="entry name" value="BPD_transp_2"/>
    <property type="match status" value="1"/>
</dbReference>
<evidence type="ECO:0000256" key="5">
    <source>
        <dbReference type="ARBA" id="ARBA00022597"/>
    </source>
</evidence>
<evidence type="ECO:0000256" key="1">
    <source>
        <dbReference type="ARBA" id="ARBA00004651"/>
    </source>
</evidence>
<accession>A0A0F0CTQ8</accession>
<dbReference type="PANTHER" id="PTHR32196">
    <property type="entry name" value="ABC TRANSPORTER PERMEASE PROTEIN YPHD-RELATED-RELATED"/>
    <property type="match status" value="1"/>
</dbReference>
<comment type="caution">
    <text evidence="12">The sequence shown here is derived from an EMBL/GenBank/DDBJ whole genome shotgun (WGS) entry which is preliminary data.</text>
</comment>
<protein>
    <recommendedName>
        <fullName evidence="10">Xylose transport system permease protein XylH</fullName>
    </recommendedName>
</protein>
<dbReference type="Proteomes" id="UP000033428">
    <property type="component" value="Unassembled WGS sequence"/>
</dbReference>
<dbReference type="GO" id="GO:0022857">
    <property type="term" value="F:transmembrane transporter activity"/>
    <property type="evidence" value="ECO:0007669"/>
    <property type="project" value="InterPro"/>
</dbReference>
<evidence type="ECO:0000256" key="4">
    <source>
        <dbReference type="ARBA" id="ARBA00022519"/>
    </source>
</evidence>
<keyword evidence="6 11" id="KW-0812">Transmembrane</keyword>
<evidence type="ECO:0000256" key="11">
    <source>
        <dbReference type="SAM" id="Phobius"/>
    </source>
</evidence>
<feature type="transmembrane region" description="Helical" evidence="11">
    <location>
        <begin position="326"/>
        <end position="348"/>
    </location>
</feature>
<evidence type="ECO:0000256" key="9">
    <source>
        <dbReference type="ARBA" id="ARBA00035611"/>
    </source>
</evidence>
<evidence type="ECO:0000256" key="3">
    <source>
        <dbReference type="ARBA" id="ARBA00022475"/>
    </source>
</evidence>
<keyword evidence="5" id="KW-0762">Sugar transport</keyword>
<keyword evidence="2" id="KW-0813">Transport</keyword>
<evidence type="ECO:0000313" key="12">
    <source>
        <dbReference type="EMBL" id="KJJ85414.1"/>
    </source>
</evidence>
<feature type="transmembrane region" description="Helical" evidence="11">
    <location>
        <begin position="156"/>
        <end position="180"/>
    </location>
</feature>
<comment type="function">
    <text evidence="9">Part of the binding-protein-dependent transport system for D-xylose. Probably responsible for the translocation of the substrate across the membrane.</text>
</comment>
<keyword evidence="8 11" id="KW-0472">Membrane</keyword>
<gene>
    <name evidence="12" type="ORF">OMAG_000739</name>
</gene>
<feature type="transmembrane region" description="Helical" evidence="11">
    <location>
        <begin position="88"/>
        <end position="106"/>
    </location>
</feature>
<name>A0A0F0CTQ8_9BACT</name>
<feature type="transmembrane region" description="Helical" evidence="11">
    <location>
        <begin position="12"/>
        <end position="30"/>
    </location>
</feature>
<organism evidence="12 13">
    <name type="scientific">Candidatus Omnitrophus magneticus</name>
    <dbReference type="NCBI Taxonomy" id="1609969"/>
    <lineage>
        <taxon>Bacteria</taxon>
        <taxon>Pseudomonadati</taxon>
        <taxon>Candidatus Omnitrophota</taxon>
        <taxon>Candidatus Omnitrophus</taxon>
    </lineage>
</organism>
<reference evidence="12 13" key="1">
    <citation type="submission" date="2015-02" db="EMBL/GenBank/DDBJ databases">
        <title>Single-cell genomics of uncultivated deep-branching MTB reveals a conserved set of magnetosome genes.</title>
        <authorList>
            <person name="Kolinko S."/>
            <person name="Richter M."/>
            <person name="Glockner F.O."/>
            <person name="Brachmann A."/>
            <person name="Schuler D."/>
        </authorList>
    </citation>
    <scope>NUCLEOTIDE SEQUENCE [LARGE SCALE GENOMIC DNA]</scope>
    <source>
        <strain evidence="12">SKK-01</strain>
    </source>
</reference>
<evidence type="ECO:0000313" key="13">
    <source>
        <dbReference type="Proteomes" id="UP000033428"/>
    </source>
</evidence>